<proteinExistence type="predicted"/>
<gene>
    <name evidence="1" type="ORF">M406DRAFT_102912</name>
</gene>
<evidence type="ECO:0000313" key="2">
    <source>
        <dbReference type="Proteomes" id="UP000803844"/>
    </source>
</evidence>
<keyword evidence="2" id="KW-1185">Reference proteome</keyword>
<dbReference type="GeneID" id="63832164"/>
<organism evidence="1 2">
    <name type="scientific">Cryphonectria parasitica (strain ATCC 38755 / EP155)</name>
    <dbReference type="NCBI Taxonomy" id="660469"/>
    <lineage>
        <taxon>Eukaryota</taxon>
        <taxon>Fungi</taxon>
        <taxon>Dikarya</taxon>
        <taxon>Ascomycota</taxon>
        <taxon>Pezizomycotina</taxon>
        <taxon>Sordariomycetes</taxon>
        <taxon>Sordariomycetidae</taxon>
        <taxon>Diaporthales</taxon>
        <taxon>Cryphonectriaceae</taxon>
        <taxon>Cryphonectria-Endothia species complex</taxon>
        <taxon>Cryphonectria</taxon>
    </lineage>
</organism>
<accession>A0A9P5CT15</accession>
<protein>
    <submittedName>
        <fullName evidence="1">Uncharacterized protein</fullName>
    </submittedName>
</protein>
<name>A0A9P5CT15_CRYP1</name>
<sequence length="60" mass="6645">MDYCYVFAVVEGNKGIPRGGSYLGDNDKGVVHKRVFGTAFIYMAKGIHGVRFGWPGMSMR</sequence>
<dbReference type="EMBL" id="MU032345">
    <property type="protein sequence ID" value="KAF3768936.1"/>
    <property type="molecule type" value="Genomic_DNA"/>
</dbReference>
<evidence type="ECO:0000313" key="1">
    <source>
        <dbReference type="EMBL" id="KAF3768936.1"/>
    </source>
</evidence>
<dbReference type="AlphaFoldDB" id="A0A9P5CT15"/>
<reference evidence="1" key="1">
    <citation type="journal article" date="2020" name="Phytopathology">
        <title>Genome sequence of the chestnut blight fungus Cryphonectria parasitica EP155: A fundamental resource for an archetypical invasive plant pathogen.</title>
        <authorList>
            <person name="Crouch J.A."/>
            <person name="Dawe A."/>
            <person name="Aerts A."/>
            <person name="Barry K."/>
            <person name="Churchill A.C.L."/>
            <person name="Grimwood J."/>
            <person name="Hillman B."/>
            <person name="Milgroom M.G."/>
            <person name="Pangilinan J."/>
            <person name="Smith M."/>
            <person name="Salamov A."/>
            <person name="Schmutz J."/>
            <person name="Yadav J."/>
            <person name="Grigoriev I.V."/>
            <person name="Nuss D."/>
        </authorList>
    </citation>
    <scope>NUCLEOTIDE SEQUENCE</scope>
    <source>
        <strain evidence="1">EP155</strain>
    </source>
</reference>
<comment type="caution">
    <text evidence="1">The sequence shown here is derived from an EMBL/GenBank/DDBJ whole genome shotgun (WGS) entry which is preliminary data.</text>
</comment>
<dbReference type="RefSeq" id="XP_040779897.1">
    <property type="nucleotide sequence ID" value="XM_040915035.1"/>
</dbReference>
<dbReference type="Proteomes" id="UP000803844">
    <property type="component" value="Unassembled WGS sequence"/>
</dbReference>